<evidence type="ECO:0000313" key="2">
    <source>
        <dbReference type="EMBL" id="GAL64887.1"/>
    </source>
</evidence>
<evidence type="ECO:0000313" key="3">
    <source>
        <dbReference type="Proteomes" id="UP000029644"/>
    </source>
</evidence>
<comment type="caution">
    <text evidence="2">The sequence shown here is derived from an EMBL/GenBank/DDBJ whole genome shotgun (WGS) entry which is preliminary data.</text>
</comment>
<dbReference type="Gene3D" id="2.40.33.20">
    <property type="entry name" value="PK beta-barrel domain-like"/>
    <property type="match status" value="1"/>
</dbReference>
<reference evidence="2 3" key="1">
    <citation type="journal article" date="2014" name="Genome Announc.">
        <title>Draft Genome Sequences of Marine Flavobacterium Algibacter lectus Strains SS8 and NR4.</title>
        <authorList>
            <person name="Takatani N."/>
            <person name="Nakanishi M."/>
            <person name="Meirelles P."/>
            <person name="Mino S."/>
            <person name="Suda W."/>
            <person name="Oshima K."/>
            <person name="Hattori M."/>
            <person name="Ohkuma M."/>
            <person name="Hosokawa M."/>
            <person name="Miyashita K."/>
            <person name="Thompson F.L."/>
            <person name="Niwa A."/>
            <person name="Sawabe T."/>
            <person name="Sawabe T."/>
        </authorList>
    </citation>
    <scope>NUCLEOTIDE SEQUENCE [LARGE SCALE GENOMIC DNA]</scope>
    <source>
        <strain evidence="2 3">JCM 19300</strain>
    </source>
</reference>
<evidence type="ECO:0000259" key="1">
    <source>
        <dbReference type="PROSITE" id="PS51340"/>
    </source>
</evidence>
<sequence length="211" mass="24467">MKIIATNLAKPTTIIWNKKEVVTGIYKTPTASPIFLGKTDVDNDEVTDRKYHGGLFKACYLFSEKHYDYWKKRYPDLEWNWGMFGENLTISNFDESEIYVGNIYKIGDALVQITQPREPCFKLGVKFNDQNILKAFIDYGFPGSYIRILKEGFVKVGDHMVLQEEAKNSLTIAQMYQLLYAKEKDQDLLKRAIENDALPEKKRNKLAAYLK</sequence>
<dbReference type="PANTHER" id="PTHR30212">
    <property type="entry name" value="PROTEIN YIIM"/>
    <property type="match status" value="1"/>
</dbReference>
<name>A0A090WBH7_9FLAO</name>
<dbReference type="InterPro" id="IPR052353">
    <property type="entry name" value="Benzoxazolinone_Detox_Enz"/>
</dbReference>
<protein>
    <submittedName>
        <fullName evidence="2">Uncharacterized protein conserved in bacteria</fullName>
    </submittedName>
</protein>
<organism evidence="2 3">
    <name type="scientific">Algibacter lectus</name>
    <dbReference type="NCBI Taxonomy" id="221126"/>
    <lineage>
        <taxon>Bacteria</taxon>
        <taxon>Pseudomonadati</taxon>
        <taxon>Bacteroidota</taxon>
        <taxon>Flavobacteriia</taxon>
        <taxon>Flavobacteriales</taxon>
        <taxon>Flavobacteriaceae</taxon>
        <taxon>Algibacter</taxon>
    </lineage>
</organism>
<dbReference type="SUPFAM" id="SSF50800">
    <property type="entry name" value="PK beta-barrel domain-like"/>
    <property type="match status" value="1"/>
</dbReference>
<proteinExistence type="predicted"/>
<dbReference type="GO" id="GO:0003824">
    <property type="term" value="F:catalytic activity"/>
    <property type="evidence" value="ECO:0007669"/>
    <property type="project" value="InterPro"/>
</dbReference>
<dbReference type="OrthoDB" id="9786134at2"/>
<feature type="domain" description="MOSC" evidence="1">
    <location>
        <begin position="28"/>
        <end position="163"/>
    </location>
</feature>
<dbReference type="GO" id="GO:0030170">
    <property type="term" value="F:pyridoxal phosphate binding"/>
    <property type="evidence" value="ECO:0007669"/>
    <property type="project" value="InterPro"/>
</dbReference>
<dbReference type="Pfam" id="PF03473">
    <property type="entry name" value="MOSC"/>
    <property type="match status" value="1"/>
</dbReference>
<dbReference type="GO" id="GO:0030151">
    <property type="term" value="F:molybdenum ion binding"/>
    <property type="evidence" value="ECO:0007669"/>
    <property type="project" value="InterPro"/>
</dbReference>
<gene>
    <name evidence="2" type="ORF">JCM19300_2645</name>
</gene>
<dbReference type="RefSeq" id="WP_042506733.1">
    <property type="nucleotide sequence ID" value="NZ_BBNQ01000025.1"/>
</dbReference>
<dbReference type="PROSITE" id="PS51340">
    <property type="entry name" value="MOSC"/>
    <property type="match status" value="1"/>
</dbReference>
<dbReference type="Proteomes" id="UP000029644">
    <property type="component" value="Unassembled WGS sequence"/>
</dbReference>
<dbReference type="InterPro" id="IPR005302">
    <property type="entry name" value="MoCF_Sase_C"/>
</dbReference>
<dbReference type="AlphaFoldDB" id="A0A090WBH7"/>
<dbReference type="PANTHER" id="PTHR30212:SF2">
    <property type="entry name" value="PROTEIN YIIM"/>
    <property type="match status" value="1"/>
</dbReference>
<dbReference type="EMBL" id="BBNQ01000025">
    <property type="protein sequence ID" value="GAL64887.1"/>
    <property type="molecule type" value="Genomic_DNA"/>
</dbReference>
<dbReference type="InterPro" id="IPR011037">
    <property type="entry name" value="Pyrv_Knase-like_insert_dom_sf"/>
</dbReference>
<accession>A0A090WBH7</accession>